<dbReference type="OrthoDB" id="244190at2759"/>
<dbReference type="InterPro" id="IPR000727">
    <property type="entry name" value="T_SNARE_dom"/>
</dbReference>
<keyword evidence="2" id="KW-0472">Membrane</keyword>
<accession>A0A2P6NMD1</accession>
<keyword evidence="1" id="KW-0175">Coiled coil</keyword>
<proteinExistence type="predicted"/>
<keyword evidence="2" id="KW-1133">Transmembrane helix</keyword>
<comment type="caution">
    <text evidence="4">The sequence shown here is derived from an EMBL/GenBank/DDBJ whole genome shotgun (WGS) entry which is preliminary data.</text>
</comment>
<evidence type="ECO:0000256" key="1">
    <source>
        <dbReference type="SAM" id="Coils"/>
    </source>
</evidence>
<evidence type="ECO:0000313" key="5">
    <source>
        <dbReference type="Proteomes" id="UP000241769"/>
    </source>
</evidence>
<evidence type="ECO:0000313" key="4">
    <source>
        <dbReference type="EMBL" id="PRP85121.1"/>
    </source>
</evidence>
<gene>
    <name evidence="4" type="ORF">PROFUN_07192</name>
</gene>
<sequence>MNMLMKQLMIINLATVGKEARRKQMEAEKDLDEFDRLRKQLGRDLKDTRQQLAERNELLNGSPDGNEATVRATAEVRTKLGELNKGVDTLTLLLEQQKAKVEKRREKGKEITPEVEAQLVTRAEVIDLARQHIDECKKILRSVRNGKGKLAGERGSRFLTNDPTKTDLPDIEGELGTELKAKDNFINSKLDQISEAVGVLGAMANDMHKELDLQERIIAEIDRDVDKANNQLETINARMKKVLAGVQKADNFCITVVFICIILAIAGFLYNQYG</sequence>
<dbReference type="Gene3D" id="1.20.5.110">
    <property type="match status" value="1"/>
</dbReference>
<dbReference type="PROSITE" id="PS50192">
    <property type="entry name" value="T_SNARE"/>
    <property type="match status" value="1"/>
</dbReference>
<feature type="coiled-coil region" evidence="1">
    <location>
        <begin position="211"/>
        <end position="238"/>
    </location>
</feature>
<evidence type="ECO:0000256" key="2">
    <source>
        <dbReference type="SAM" id="Phobius"/>
    </source>
</evidence>
<dbReference type="FunCoup" id="A0A2P6NMD1">
    <property type="interactions" value="33"/>
</dbReference>
<keyword evidence="2" id="KW-0812">Transmembrane</keyword>
<organism evidence="4 5">
    <name type="scientific">Planoprotostelium fungivorum</name>
    <dbReference type="NCBI Taxonomy" id="1890364"/>
    <lineage>
        <taxon>Eukaryota</taxon>
        <taxon>Amoebozoa</taxon>
        <taxon>Evosea</taxon>
        <taxon>Variosea</taxon>
        <taxon>Cavosteliida</taxon>
        <taxon>Cavosteliaceae</taxon>
        <taxon>Planoprotostelium</taxon>
    </lineage>
</organism>
<dbReference type="AlphaFoldDB" id="A0A2P6NMD1"/>
<keyword evidence="5" id="KW-1185">Reference proteome</keyword>
<feature type="domain" description="T-SNARE coiled-coil homology" evidence="3">
    <location>
        <begin position="188"/>
        <end position="242"/>
    </location>
</feature>
<dbReference type="STRING" id="1890364.A0A2P6NMD1"/>
<reference evidence="4 5" key="1">
    <citation type="journal article" date="2018" name="Genome Biol. Evol.">
        <title>Multiple Roots of Fruiting Body Formation in Amoebozoa.</title>
        <authorList>
            <person name="Hillmann F."/>
            <person name="Forbes G."/>
            <person name="Novohradska S."/>
            <person name="Ferling I."/>
            <person name="Riege K."/>
            <person name="Groth M."/>
            <person name="Westermann M."/>
            <person name="Marz M."/>
            <person name="Spaller T."/>
            <person name="Winckler T."/>
            <person name="Schaap P."/>
            <person name="Glockner G."/>
        </authorList>
    </citation>
    <scope>NUCLEOTIDE SEQUENCE [LARGE SCALE GENOMIC DNA]</scope>
    <source>
        <strain evidence="4 5">Jena</strain>
    </source>
</reference>
<dbReference type="CDD" id="cd15841">
    <property type="entry name" value="SNARE_Qc"/>
    <property type="match status" value="1"/>
</dbReference>
<dbReference type="SUPFAM" id="SSF58038">
    <property type="entry name" value="SNARE fusion complex"/>
    <property type="match status" value="1"/>
</dbReference>
<dbReference type="InParanoid" id="A0A2P6NMD1"/>
<protein>
    <recommendedName>
        <fullName evidence="3">t-SNARE coiled-coil homology domain-containing protein</fullName>
    </recommendedName>
</protein>
<evidence type="ECO:0000259" key="3">
    <source>
        <dbReference type="PROSITE" id="PS50192"/>
    </source>
</evidence>
<name>A0A2P6NMD1_9EUKA</name>
<dbReference type="EMBL" id="MDYQ01000050">
    <property type="protein sequence ID" value="PRP85121.1"/>
    <property type="molecule type" value="Genomic_DNA"/>
</dbReference>
<dbReference type="Proteomes" id="UP000241769">
    <property type="component" value="Unassembled WGS sequence"/>
</dbReference>
<feature type="transmembrane region" description="Helical" evidence="2">
    <location>
        <begin position="249"/>
        <end position="270"/>
    </location>
</feature>